<comment type="subcellular location">
    <subcellularLocation>
        <location evidence="1">Secreted</location>
    </subcellularLocation>
</comment>
<dbReference type="Ensembl" id="ENSNMLT00000010807.1">
    <property type="protein sequence ID" value="ENSNMLP00000009558.1"/>
    <property type="gene ID" value="ENSNMLG00000006633.1"/>
</dbReference>
<evidence type="ECO:0000256" key="1">
    <source>
        <dbReference type="ARBA" id="ARBA00004613"/>
    </source>
</evidence>
<organism evidence="5 6">
    <name type="scientific">Neogobius melanostomus</name>
    <name type="common">round goby</name>
    <dbReference type="NCBI Taxonomy" id="47308"/>
    <lineage>
        <taxon>Eukaryota</taxon>
        <taxon>Metazoa</taxon>
        <taxon>Chordata</taxon>
        <taxon>Craniata</taxon>
        <taxon>Vertebrata</taxon>
        <taxon>Euteleostomi</taxon>
        <taxon>Actinopterygii</taxon>
        <taxon>Neopterygii</taxon>
        <taxon>Teleostei</taxon>
        <taxon>Neoteleostei</taxon>
        <taxon>Acanthomorphata</taxon>
        <taxon>Gobiaria</taxon>
        <taxon>Gobiiformes</taxon>
        <taxon>Gobioidei</taxon>
        <taxon>Gobiidae</taxon>
        <taxon>Benthophilinae</taxon>
        <taxon>Neogobiini</taxon>
        <taxon>Neogobius</taxon>
    </lineage>
</organism>
<dbReference type="Pfam" id="PF00093">
    <property type="entry name" value="VWC"/>
    <property type="match status" value="1"/>
</dbReference>
<dbReference type="Proteomes" id="UP000694523">
    <property type="component" value="Unplaced"/>
</dbReference>
<dbReference type="Gene3D" id="2.10.70.10">
    <property type="entry name" value="Complement Module, domain 1"/>
    <property type="match status" value="1"/>
</dbReference>
<proteinExistence type="predicted"/>
<dbReference type="InterPro" id="IPR052424">
    <property type="entry name" value="Kielin_Chordin-BMP_Reg"/>
</dbReference>
<protein>
    <recommendedName>
        <fullName evidence="4">VWFC domain-containing protein</fullName>
    </recommendedName>
</protein>
<sequence length="189" mass="20247">LCSCLNEEVSCQKRPCPVQCSHPVRSESCCPVCDSCLFEGGVHPHGATFTPSDTCQRCTCIRGSVSCTSLVCPKPACSKPLTKPGQCCPECPVCVSEQQEYRDGQTWTPSSKPCSSCTCTPLLVLQTVYLRAGCTVLVRASIRATTPVRSAPVRYETFRALRTCIKVPSYISCCYPGDAGRGAAPALLP</sequence>
<dbReference type="PROSITE" id="PS50184">
    <property type="entry name" value="VWFC_2"/>
    <property type="match status" value="1"/>
</dbReference>
<dbReference type="AlphaFoldDB" id="A0A8C6SS79"/>
<dbReference type="GO" id="GO:0005576">
    <property type="term" value="C:extracellular region"/>
    <property type="evidence" value="ECO:0007669"/>
    <property type="project" value="UniProtKB-SubCell"/>
</dbReference>
<reference evidence="5" key="2">
    <citation type="submission" date="2025-09" db="UniProtKB">
        <authorList>
            <consortium name="Ensembl"/>
        </authorList>
    </citation>
    <scope>IDENTIFICATION</scope>
</reference>
<dbReference type="InterPro" id="IPR001007">
    <property type="entry name" value="VWF_dom"/>
</dbReference>
<evidence type="ECO:0000256" key="3">
    <source>
        <dbReference type="ARBA" id="ARBA00022729"/>
    </source>
</evidence>
<dbReference type="SMART" id="SM00214">
    <property type="entry name" value="VWC"/>
    <property type="match status" value="1"/>
</dbReference>
<evidence type="ECO:0000313" key="6">
    <source>
        <dbReference type="Proteomes" id="UP000694523"/>
    </source>
</evidence>
<dbReference type="Gene3D" id="6.20.200.20">
    <property type="match status" value="1"/>
</dbReference>
<keyword evidence="2" id="KW-0964">Secreted</keyword>
<accession>A0A8C6SS79</accession>
<dbReference type="PANTHER" id="PTHR46698:SF2">
    <property type="entry name" value="KIELIN_CHORDIN-LIKE PROTEIN"/>
    <property type="match status" value="1"/>
</dbReference>
<evidence type="ECO:0000313" key="5">
    <source>
        <dbReference type="Ensembl" id="ENSNMLP00000009558.1"/>
    </source>
</evidence>
<dbReference type="SUPFAM" id="SSF57603">
    <property type="entry name" value="FnI-like domain"/>
    <property type="match status" value="2"/>
</dbReference>
<evidence type="ECO:0000259" key="4">
    <source>
        <dbReference type="PROSITE" id="PS50184"/>
    </source>
</evidence>
<reference evidence="5" key="1">
    <citation type="submission" date="2025-08" db="UniProtKB">
        <authorList>
            <consortium name="Ensembl"/>
        </authorList>
    </citation>
    <scope>IDENTIFICATION</scope>
</reference>
<evidence type="ECO:0000256" key="2">
    <source>
        <dbReference type="ARBA" id="ARBA00022525"/>
    </source>
</evidence>
<keyword evidence="3" id="KW-0732">Signal</keyword>
<keyword evidence="6" id="KW-1185">Reference proteome</keyword>
<name>A0A8C6SS79_9GOBI</name>
<dbReference type="PANTHER" id="PTHR46698">
    <property type="entry name" value="CROSSVEINLESS 2"/>
    <property type="match status" value="1"/>
</dbReference>
<dbReference type="GO" id="GO:0030513">
    <property type="term" value="P:positive regulation of BMP signaling pathway"/>
    <property type="evidence" value="ECO:0007669"/>
    <property type="project" value="TreeGrafter"/>
</dbReference>
<feature type="domain" description="VWFC" evidence="4">
    <location>
        <begin position="34"/>
        <end position="92"/>
    </location>
</feature>
<dbReference type="PROSITE" id="PS01208">
    <property type="entry name" value="VWFC_1"/>
    <property type="match status" value="1"/>
</dbReference>